<keyword evidence="2" id="KW-1185">Reference proteome</keyword>
<comment type="caution">
    <text evidence="1">The sequence shown here is derived from an EMBL/GenBank/DDBJ whole genome shotgun (WGS) entry which is preliminary data.</text>
</comment>
<reference evidence="1 2" key="1">
    <citation type="submission" date="2020-08" db="EMBL/GenBank/DDBJ databases">
        <title>Genomic Encyclopedia of Type Strains, Phase IV (KMG-IV): sequencing the most valuable type-strain genomes for metagenomic binning, comparative biology and taxonomic classification.</title>
        <authorList>
            <person name="Goeker M."/>
        </authorList>
    </citation>
    <scope>NUCLEOTIDE SEQUENCE [LARGE SCALE GENOMIC DNA]</scope>
    <source>
        <strain evidence="1 2">DSM 23562</strain>
    </source>
</reference>
<protein>
    <submittedName>
        <fullName evidence="1">Putative transcriptional regulator</fullName>
    </submittedName>
</protein>
<evidence type="ECO:0000313" key="1">
    <source>
        <dbReference type="EMBL" id="MBB6053198.1"/>
    </source>
</evidence>
<dbReference type="Proteomes" id="UP000520814">
    <property type="component" value="Unassembled WGS sequence"/>
</dbReference>
<organism evidence="1 2">
    <name type="scientific">Armatimonas rosea</name>
    <dbReference type="NCBI Taxonomy" id="685828"/>
    <lineage>
        <taxon>Bacteria</taxon>
        <taxon>Bacillati</taxon>
        <taxon>Armatimonadota</taxon>
        <taxon>Armatimonadia</taxon>
        <taxon>Armatimonadales</taxon>
        <taxon>Armatimonadaceae</taxon>
        <taxon>Armatimonas</taxon>
    </lineage>
</organism>
<gene>
    <name evidence="1" type="ORF">HNQ39_005030</name>
</gene>
<evidence type="ECO:0000313" key="2">
    <source>
        <dbReference type="Proteomes" id="UP000520814"/>
    </source>
</evidence>
<dbReference type="AlphaFoldDB" id="A0A7W9SVL0"/>
<dbReference type="RefSeq" id="WP_184203250.1">
    <property type="nucleotide sequence ID" value="NZ_JACHGW010000005.1"/>
</dbReference>
<accession>A0A7W9SVL0</accession>
<sequence length="78" mass="8457">MSITIEVSEETAAAIQATPEGLERARELLEAAFEAPDEETLAGLRRGLADIVAGRTAPLEESYTRGREALVARMQQTK</sequence>
<dbReference type="EMBL" id="JACHGW010000005">
    <property type="protein sequence ID" value="MBB6053198.1"/>
    <property type="molecule type" value="Genomic_DNA"/>
</dbReference>
<name>A0A7W9SVL0_ARMRO</name>
<proteinExistence type="predicted"/>